<reference evidence="1" key="1">
    <citation type="submission" date="2021-06" db="EMBL/GenBank/DDBJ databases">
        <authorList>
            <person name="Kallberg Y."/>
            <person name="Tangrot J."/>
            <person name="Rosling A."/>
        </authorList>
    </citation>
    <scope>NUCLEOTIDE SEQUENCE</scope>
    <source>
        <strain evidence="1">FL966</strain>
    </source>
</reference>
<evidence type="ECO:0000313" key="2">
    <source>
        <dbReference type="Proteomes" id="UP000789759"/>
    </source>
</evidence>
<proteinExistence type="predicted"/>
<dbReference type="EMBL" id="CAJVQA010001795">
    <property type="protein sequence ID" value="CAG8526420.1"/>
    <property type="molecule type" value="Genomic_DNA"/>
</dbReference>
<dbReference type="OrthoDB" id="2437677at2759"/>
<protein>
    <submittedName>
        <fullName evidence="1">13397_t:CDS:1</fullName>
    </submittedName>
</protein>
<gene>
    <name evidence="1" type="ORF">CPELLU_LOCUS3636</name>
</gene>
<keyword evidence="2" id="KW-1185">Reference proteome</keyword>
<organism evidence="1 2">
    <name type="scientific">Cetraspora pellucida</name>
    <dbReference type="NCBI Taxonomy" id="1433469"/>
    <lineage>
        <taxon>Eukaryota</taxon>
        <taxon>Fungi</taxon>
        <taxon>Fungi incertae sedis</taxon>
        <taxon>Mucoromycota</taxon>
        <taxon>Glomeromycotina</taxon>
        <taxon>Glomeromycetes</taxon>
        <taxon>Diversisporales</taxon>
        <taxon>Gigasporaceae</taxon>
        <taxon>Cetraspora</taxon>
    </lineage>
</organism>
<dbReference type="AlphaFoldDB" id="A0A9N9FCZ0"/>
<accession>A0A9N9FCZ0</accession>
<evidence type="ECO:0000313" key="1">
    <source>
        <dbReference type="EMBL" id="CAG8526420.1"/>
    </source>
</evidence>
<name>A0A9N9FCZ0_9GLOM</name>
<dbReference type="Proteomes" id="UP000789759">
    <property type="component" value="Unassembled WGS sequence"/>
</dbReference>
<sequence length="448" mass="51597">MSRNIINEKLSFVGDVPSTVACTSGASTQSRDVTEIVENAPSLQKEQSVSSGKLDLKIWVKYGDSQPTRILFEGEIVDDLKEAAKKKLSPDLDDVALNRITIRRHGEEDDLRADLIVDESIVTTYDTPLQIIVNAPVTLKRKHEESEDLSEIVKSAVREEFSRQKPDEMIQASNLSETKARKIIESYGLKHFEVNFQPIEPIQCQPFLWDMENDEAHQMSEVEEWFKNALNLPRGFHVKDIHTRNYQRHLQTANVILTGGTDISVGPSETSCVWIEIKKRKENFKIGQVIGELLILDNIYAPRPMSVLTDCNDNWIIFFFLGTENKEHYLASSTIHDRSIALAIIRQFVLNEGRTYLEVLGKSITYQTNLSEPLKKRAKFLQYMPEENDERMADIIDDMTEKELYHMTMRKRLKLAKSIVRIEEQPIIDQLIRQFSDDYENPTTLMYV</sequence>
<comment type="caution">
    <text evidence="1">The sequence shown here is derived from an EMBL/GenBank/DDBJ whole genome shotgun (WGS) entry which is preliminary data.</text>
</comment>